<proteinExistence type="predicted"/>
<dbReference type="InterPro" id="IPR032179">
    <property type="entry name" value="Cry22Aa_Ig-like"/>
</dbReference>
<feature type="compositionally biased region" description="Low complexity" evidence="1">
    <location>
        <begin position="1174"/>
        <end position="1189"/>
    </location>
</feature>
<feature type="region of interest" description="Disordered" evidence="1">
    <location>
        <begin position="927"/>
        <end position="959"/>
    </location>
</feature>
<feature type="region of interest" description="Disordered" evidence="1">
    <location>
        <begin position="1"/>
        <end position="117"/>
    </location>
</feature>
<evidence type="ECO:0000313" key="3">
    <source>
        <dbReference type="EMBL" id="KAK3276614.1"/>
    </source>
</evidence>
<evidence type="ECO:0000256" key="1">
    <source>
        <dbReference type="SAM" id="MobiDB-lite"/>
    </source>
</evidence>
<comment type="caution">
    <text evidence="3">The sequence shown here is derived from an EMBL/GenBank/DDBJ whole genome shotgun (WGS) entry which is preliminary data.</text>
</comment>
<dbReference type="Gene3D" id="2.60.40.10">
    <property type="entry name" value="Immunoglobulins"/>
    <property type="match status" value="3"/>
</dbReference>
<sequence>MRQIWILPASPSTAQTQVTAQPLPTSPSGSADTQVMGLRASHPPRQRRHPGDGTAPPSITLHGKQTPRHPGDRTAPPSITLHGSADTQAQHPGDATAPPSITLHGRRRHPGGRLAHSSITLHGSADTQVLQQDIYVDAGVSVQDVVDGTLIPEVVGLDSVDTSEPTVEGHPFIITYSATDSSGNLAAVERRVEVTPLCAIPSFLCHDLSDDLGEAVCATCVALEENPPPSNSSAALANSTEGFSCICLSPVVLGEEVEEELTSTYIPVNDTLAPIMQLRGDGQLAVTTAGQLVMIHTILVGDQFSDPGVDAEDEVDGNITSRVTSFGASAINTSIPTAEDAPYIITYYVQDAAGNDAPELRRRVYVANPCTAPETPCEDGTCSEAGLCLAFLQEEEDGEEGNTAPLITLVGPAALRVYKDAGYGRCPDQAPLDATCDRGASAVDDEDGVLDQEVLACSPDGVSYKFVKKGVEACEVDTTRPGEYEVHFEVYDSLGARASISRHVTVLDECSVGEHLCANDPTVCSAAGICISDMEAPESPEMEDEAPVIWLVNNSVLPAFLDVRQGVAYMACAPSQVPKEGALCEAGAEAWDHENGNLTARVLSCPPQDCQDVGCPGHEFASKGVEGCIDTTGEVGTTLVLTFTVFDDAIPANVASINRTLTIVSPCPEGEELCADGACSTADCATREQLLQASTTLPDTSAPNITLLNPARLRVQYGVAETAPTLAVCGSYTEQDFCGGVAWDEVDGDVTASLSLRLLNSTSGIECGVEDLATALCFPAVYTYIYEAADEARNVATALIVVELVEQADVAVVVQLRAAGATLAGAEAEAETLRDETSAEAAAFREGVAEATNGALEAEDPEEGVEGGLPVMSRDVTITAVRVVEIEEDGSQGYLLLVNCTVAAVVADGVGDTSPDASLRRRLMTGAPTQLPAIGPTEPPTQVQPGSPPPPPCPAGDADPVARRATAVADALSIAATPGQDGTEAALSGHLRVAAEKHDTTWLADATALGLEANGSTWRITAEVDEEAARAAELRAELAGLSSSAAATSAVLTEVEGLIREHAEGAHPDPQESMALDVWTPSFAIEVSNVESLMASTNQALEEPAAASAELLVAMNEAALADAETDAELQETLTANATVADEEAASEWCSQMRTDSIRFTFSVGLEQAEVAPVSTNANMSSTDTNASSASPPPPLRSRRLLARASSSKSSSSTTSTTSEDTVTGDEVENDDSMSASYDAYLASLGITPTGRHFIGTAPHNQILTGMLVTQWRSDAAECTDRFAHLQICYTGPPNSAPFGTDPAFNLASSASPTTAATFVGAPSEGYPVLFKSHISGIRASLLLELLEGGQYLGEQTRQVQVQLVTYSATSGIFAYIQMNALREKGGYYRLETEVTGLSESWWLALERPSSAAVLVVWVAAVLVWFRRDLLHFFQFSRDATLVTALHLLLTSKAALTTWQVQAYLLPFAPPSSRFHHHPSSGNLGMLQAPRRCRCAGSKEMLQGDAPPRRCSSKEMLLRGDAPPRRCPSKEMPLQGDAPPRRCSSKEMLKEMPLKEMLLQGIQGDAPQERCSSEMLLKEDAPQGMLLQRCSSRRCSSRRCSSGDAPPGDAPPRNAPPGDALRRCSQGVLLRMLLRRCSSSDAPPRRMPLKESPPQGDAPPRRCSRRCPSEEMLLRGDAPPRRCSTKEMLLQGDAPPRRCSTKEMRLQGDAPPRRCSSKEPGIARTHAQERWLARLGGQG</sequence>
<feature type="compositionally biased region" description="Low complexity" evidence="1">
    <location>
        <begin position="1202"/>
        <end position="1218"/>
    </location>
</feature>
<feature type="compositionally biased region" description="Low complexity" evidence="1">
    <location>
        <begin position="1597"/>
        <end position="1606"/>
    </location>
</feature>
<feature type="compositionally biased region" description="Basic and acidic residues" evidence="1">
    <location>
        <begin position="1666"/>
        <end position="1679"/>
    </location>
</feature>
<dbReference type="Pfam" id="PF16403">
    <property type="entry name" value="Bact_surface_Ig-like"/>
    <property type="match status" value="2"/>
</dbReference>
<keyword evidence="4" id="KW-1185">Reference proteome</keyword>
<reference evidence="3 4" key="1">
    <citation type="journal article" date="2015" name="Genome Biol. Evol.">
        <title>Comparative Genomics of a Bacterivorous Green Alga Reveals Evolutionary Causalities and Consequences of Phago-Mixotrophic Mode of Nutrition.</title>
        <authorList>
            <person name="Burns J.A."/>
            <person name="Paasch A."/>
            <person name="Narechania A."/>
            <person name="Kim E."/>
        </authorList>
    </citation>
    <scope>NUCLEOTIDE SEQUENCE [LARGE SCALE GENOMIC DNA]</scope>
    <source>
        <strain evidence="3 4">PLY_AMNH</strain>
    </source>
</reference>
<protein>
    <recommendedName>
        <fullName evidence="2">Pesticidal crystal protein Cry22Aa Ig-like domain-containing protein</fullName>
    </recommendedName>
</protein>
<evidence type="ECO:0000313" key="4">
    <source>
        <dbReference type="Proteomes" id="UP001190700"/>
    </source>
</evidence>
<accession>A0AAE0GE90</accession>
<feature type="region of interest" description="Disordered" evidence="1">
    <location>
        <begin position="1174"/>
        <end position="1230"/>
    </location>
</feature>
<dbReference type="InterPro" id="IPR013783">
    <property type="entry name" value="Ig-like_fold"/>
</dbReference>
<evidence type="ECO:0000259" key="2">
    <source>
        <dbReference type="Pfam" id="PF16403"/>
    </source>
</evidence>
<dbReference type="Proteomes" id="UP001190700">
    <property type="component" value="Unassembled WGS sequence"/>
</dbReference>
<name>A0AAE0GE90_9CHLO</name>
<dbReference type="EMBL" id="LGRX02006467">
    <property type="protein sequence ID" value="KAK3276614.1"/>
    <property type="molecule type" value="Genomic_DNA"/>
</dbReference>
<gene>
    <name evidence="3" type="ORF">CYMTET_15331</name>
</gene>
<organism evidence="3 4">
    <name type="scientific">Cymbomonas tetramitiformis</name>
    <dbReference type="NCBI Taxonomy" id="36881"/>
    <lineage>
        <taxon>Eukaryota</taxon>
        <taxon>Viridiplantae</taxon>
        <taxon>Chlorophyta</taxon>
        <taxon>Pyramimonadophyceae</taxon>
        <taxon>Pyramimonadales</taxon>
        <taxon>Pyramimonadaceae</taxon>
        <taxon>Cymbomonas</taxon>
    </lineage>
</organism>
<feature type="domain" description="Pesticidal crystal protein Cry22Aa Ig-like" evidence="2">
    <location>
        <begin position="119"/>
        <end position="194"/>
    </location>
</feature>
<feature type="region of interest" description="Disordered" evidence="1">
    <location>
        <begin position="1597"/>
        <end position="1620"/>
    </location>
</feature>
<feature type="region of interest" description="Disordered" evidence="1">
    <location>
        <begin position="1636"/>
        <end position="1722"/>
    </location>
</feature>
<feature type="compositionally biased region" description="Polar residues" evidence="1">
    <location>
        <begin position="10"/>
        <end position="33"/>
    </location>
</feature>
<feature type="region of interest" description="Disordered" evidence="1">
    <location>
        <begin position="1518"/>
        <end position="1541"/>
    </location>
</feature>
<feature type="domain" description="Pesticidal crystal protein Cry22Aa Ig-like" evidence="2">
    <location>
        <begin position="297"/>
        <end position="366"/>
    </location>
</feature>